<evidence type="ECO:0000313" key="2">
    <source>
        <dbReference type="EMBL" id="KAE9606129.1"/>
    </source>
</evidence>
<dbReference type="AlphaFoldDB" id="A0A6A4PXS3"/>
<organism evidence="2 3">
    <name type="scientific">Lupinus albus</name>
    <name type="common">White lupine</name>
    <name type="synonym">Lupinus termis</name>
    <dbReference type="NCBI Taxonomy" id="3870"/>
    <lineage>
        <taxon>Eukaryota</taxon>
        <taxon>Viridiplantae</taxon>
        <taxon>Streptophyta</taxon>
        <taxon>Embryophyta</taxon>
        <taxon>Tracheophyta</taxon>
        <taxon>Spermatophyta</taxon>
        <taxon>Magnoliopsida</taxon>
        <taxon>eudicotyledons</taxon>
        <taxon>Gunneridae</taxon>
        <taxon>Pentapetalae</taxon>
        <taxon>rosids</taxon>
        <taxon>fabids</taxon>
        <taxon>Fabales</taxon>
        <taxon>Fabaceae</taxon>
        <taxon>Papilionoideae</taxon>
        <taxon>50 kb inversion clade</taxon>
        <taxon>genistoids sensu lato</taxon>
        <taxon>core genistoids</taxon>
        <taxon>Genisteae</taxon>
        <taxon>Lupinus</taxon>
    </lineage>
</organism>
<keyword evidence="3" id="KW-1185">Reference proteome</keyword>
<accession>A0A6A4PXS3</accession>
<evidence type="ECO:0000313" key="3">
    <source>
        <dbReference type="Proteomes" id="UP000447434"/>
    </source>
</evidence>
<keyword evidence="1" id="KW-0812">Transmembrane</keyword>
<proteinExistence type="predicted"/>
<dbReference type="EMBL" id="WOCE01000010">
    <property type="protein sequence ID" value="KAE9606129.1"/>
    <property type="molecule type" value="Genomic_DNA"/>
</dbReference>
<sequence>MVCTMDGEIFVSYHKSLNAFTSWILWVALFISFLIFSFFTRYLDFDLHVFQS</sequence>
<comment type="caution">
    <text evidence="2">The sequence shown here is derived from an EMBL/GenBank/DDBJ whole genome shotgun (WGS) entry which is preliminary data.</text>
</comment>
<name>A0A6A4PXS3_LUPAL</name>
<keyword evidence="1" id="KW-0472">Membrane</keyword>
<evidence type="ECO:0000256" key="1">
    <source>
        <dbReference type="SAM" id="Phobius"/>
    </source>
</evidence>
<reference evidence="3" key="1">
    <citation type="journal article" date="2020" name="Nat. Commun.">
        <title>Genome sequence of the cluster root forming white lupin.</title>
        <authorList>
            <person name="Hufnagel B."/>
            <person name="Marques A."/>
            <person name="Soriano A."/>
            <person name="Marques L."/>
            <person name="Divol F."/>
            <person name="Doumas P."/>
            <person name="Sallet E."/>
            <person name="Mancinotti D."/>
            <person name="Carrere S."/>
            <person name="Marande W."/>
            <person name="Arribat S."/>
            <person name="Keller J."/>
            <person name="Huneau C."/>
            <person name="Blein T."/>
            <person name="Aime D."/>
            <person name="Laguerre M."/>
            <person name="Taylor J."/>
            <person name="Schubert V."/>
            <person name="Nelson M."/>
            <person name="Geu-Flores F."/>
            <person name="Crespi M."/>
            <person name="Gallardo-Guerrero K."/>
            <person name="Delaux P.-M."/>
            <person name="Salse J."/>
            <person name="Berges H."/>
            <person name="Guyot R."/>
            <person name="Gouzy J."/>
            <person name="Peret B."/>
        </authorList>
    </citation>
    <scope>NUCLEOTIDE SEQUENCE [LARGE SCALE GENOMIC DNA]</scope>
    <source>
        <strain evidence="3">cv. Amiga</strain>
    </source>
</reference>
<dbReference type="Proteomes" id="UP000447434">
    <property type="component" value="Chromosome 10"/>
</dbReference>
<feature type="transmembrane region" description="Helical" evidence="1">
    <location>
        <begin position="23"/>
        <end position="43"/>
    </location>
</feature>
<protein>
    <submittedName>
        <fullName evidence="2">Uncharacterized protein</fullName>
    </submittedName>
</protein>
<keyword evidence="1" id="KW-1133">Transmembrane helix</keyword>
<gene>
    <name evidence="2" type="ORF">Lalb_Chr10g0104621</name>
</gene>